<dbReference type="PANTHER" id="PTHR43706">
    <property type="entry name" value="NADH DEHYDROGENASE"/>
    <property type="match status" value="1"/>
</dbReference>
<evidence type="ECO:0008006" key="9">
    <source>
        <dbReference type="Google" id="ProtNLM"/>
    </source>
</evidence>
<evidence type="ECO:0000256" key="5">
    <source>
        <dbReference type="ARBA" id="ARBA00023027"/>
    </source>
</evidence>
<dbReference type="InterPro" id="IPR045024">
    <property type="entry name" value="NDH-2"/>
</dbReference>
<keyword evidence="4" id="KW-0560">Oxidoreductase</keyword>
<accession>A0A7S3NIT7</accession>
<dbReference type="Gene3D" id="3.50.50.100">
    <property type="match status" value="1"/>
</dbReference>
<dbReference type="Pfam" id="PF07992">
    <property type="entry name" value="Pyr_redox_2"/>
    <property type="match status" value="1"/>
</dbReference>
<comment type="similarity">
    <text evidence="1">Belongs to the NADH dehydrogenase family.</text>
</comment>
<evidence type="ECO:0000256" key="3">
    <source>
        <dbReference type="ARBA" id="ARBA00022827"/>
    </source>
</evidence>
<evidence type="ECO:0000259" key="6">
    <source>
        <dbReference type="Pfam" id="PF07992"/>
    </source>
</evidence>
<evidence type="ECO:0000259" key="7">
    <source>
        <dbReference type="Pfam" id="PF22366"/>
    </source>
</evidence>
<keyword evidence="2" id="KW-0285">Flavoprotein</keyword>
<keyword evidence="5" id="KW-0520">NAD</keyword>
<evidence type="ECO:0000256" key="1">
    <source>
        <dbReference type="ARBA" id="ARBA00005272"/>
    </source>
</evidence>
<feature type="domain" description="FAD/NAD(P)-binding" evidence="6">
    <location>
        <begin position="54"/>
        <end position="402"/>
    </location>
</feature>
<evidence type="ECO:0000313" key="8">
    <source>
        <dbReference type="EMBL" id="CAE0360404.1"/>
    </source>
</evidence>
<dbReference type="Pfam" id="PF22366">
    <property type="entry name" value="NDH2_C"/>
    <property type="match status" value="1"/>
</dbReference>
<dbReference type="InterPro" id="IPR023753">
    <property type="entry name" value="FAD/NAD-binding_dom"/>
</dbReference>
<reference evidence="8" key="1">
    <citation type="submission" date="2021-01" db="EMBL/GenBank/DDBJ databases">
        <authorList>
            <person name="Corre E."/>
            <person name="Pelletier E."/>
            <person name="Niang G."/>
            <person name="Scheremetjew M."/>
            <person name="Finn R."/>
            <person name="Kale V."/>
            <person name="Holt S."/>
            <person name="Cochrane G."/>
            <person name="Meng A."/>
            <person name="Brown T."/>
            <person name="Cohen L."/>
        </authorList>
    </citation>
    <scope>NUCLEOTIDE SEQUENCE</scope>
    <source>
        <strain evidence="8">CCMP1510</strain>
    </source>
</reference>
<keyword evidence="3" id="KW-0274">FAD</keyword>
<name>A0A7S3NIT7_9STRA</name>
<dbReference type="EMBL" id="HBIJ01001574">
    <property type="protein sequence ID" value="CAE0360404.1"/>
    <property type="molecule type" value="Transcribed_RNA"/>
</dbReference>
<dbReference type="GO" id="GO:0003954">
    <property type="term" value="F:NADH dehydrogenase activity"/>
    <property type="evidence" value="ECO:0007669"/>
    <property type="project" value="InterPro"/>
</dbReference>
<dbReference type="InterPro" id="IPR054585">
    <property type="entry name" value="NDH2-like_C"/>
</dbReference>
<proteinExistence type="inferred from homology"/>
<dbReference type="GO" id="GO:0005739">
    <property type="term" value="C:mitochondrion"/>
    <property type="evidence" value="ECO:0007669"/>
    <property type="project" value="UniProtKB-ARBA"/>
</dbReference>
<sequence length="522" mass="57862">MKQHSTIDKISIPEVASDVANGVLDTMEDAVTHARRLSVTAQYQETGMLPERKTIVVLGSGWGSHAFIKVIDVRKYNCIVVSPINHFCFTPMLPSAASGNVEYRSMTETVRRSNPLVEYVEGSANDIDPVAKTVTVALTPPEKYQRRNEEAFENDQELQTISYDQLVVACGVQVNDKIVPGASKFCYRLKVVEDAVRLRRALSSRFERAARSPKNSSERKRLLTFVVAGGGPTGVELAGEFSDFIKDIGRNFPGINLDDEARVILVHSGSQLLQQFDMPQREEALRALQAQGVEVRLNTRVGEVFEEHLVFQQNEKKEDIPYGIAVWCAGTAPQPFMETLLDRLPQSARAGRLVAVDDWLRVRLNDSSIELGSIMALGDCSRVINDDEVFLPQTAQVASQQGAYAARFLNRAYDATLTPPVLNQNAYSSKPLEKAWLNLLRQASNAPKFNFLNLGILAYVGGGEALAEVKFGDLPLGAYAGSAAYLLWKSVYLTKQVATRNRVLVTFDWLKCALFGRDITRL</sequence>
<dbReference type="InterPro" id="IPR036188">
    <property type="entry name" value="FAD/NAD-bd_sf"/>
</dbReference>
<protein>
    <recommendedName>
        <fullName evidence="9">FAD/NAD(P)-binding domain-containing protein</fullName>
    </recommendedName>
</protein>
<feature type="domain" description="External alternative NADH-ubiquinone oxidoreductase-like C-terminal" evidence="7">
    <location>
        <begin position="454"/>
        <end position="518"/>
    </location>
</feature>
<evidence type="ECO:0000256" key="2">
    <source>
        <dbReference type="ARBA" id="ARBA00022630"/>
    </source>
</evidence>
<evidence type="ECO:0000256" key="4">
    <source>
        <dbReference type="ARBA" id="ARBA00023002"/>
    </source>
</evidence>
<dbReference type="SUPFAM" id="SSF51905">
    <property type="entry name" value="FAD/NAD(P)-binding domain"/>
    <property type="match status" value="2"/>
</dbReference>
<dbReference type="AlphaFoldDB" id="A0A7S3NIT7"/>
<dbReference type="PANTHER" id="PTHR43706:SF38">
    <property type="entry name" value="FAD_NAD(P)-BINDING DOMAIN-CONTAINING PROTEIN"/>
    <property type="match status" value="1"/>
</dbReference>
<gene>
    <name evidence="8" type="ORF">ALAG00032_LOCUS1134</name>
</gene>
<organism evidence="8">
    <name type="scientific">Aureoumbra lagunensis</name>
    <dbReference type="NCBI Taxonomy" id="44058"/>
    <lineage>
        <taxon>Eukaryota</taxon>
        <taxon>Sar</taxon>
        <taxon>Stramenopiles</taxon>
        <taxon>Ochrophyta</taxon>
        <taxon>Pelagophyceae</taxon>
        <taxon>Pelagomonadales</taxon>
        <taxon>Aureoumbra</taxon>
    </lineage>
</organism>